<evidence type="ECO:0000313" key="1">
    <source>
        <dbReference type="EMBL" id="OYR28663.1"/>
    </source>
</evidence>
<sequence length="40" mass="4446">MKPYIRANIPKTAIFVLRLPAALFRKSANSKTTRTGNGNQ</sequence>
<reference evidence="1 2" key="1">
    <citation type="submission" date="2017-07" db="EMBL/GenBank/DDBJ databases">
        <title>Draft genome of Ochrobactrum lupini type strain LUP21.</title>
        <authorList>
            <person name="Krzyzanowska D.M."/>
            <person name="Jafra S."/>
        </authorList>
    </citation>
    <scope>NUCLEOTIDE SEQUENCE [LARGE SCALE GENOMIC DNA]</scope>
    <source>
        <strain evidence="1 2">LUP21</strain>
    </source>
</reference>
<accession>A0A256GNA6</accession>
<organism evidence="1 2">
    <name type="scientific">Brucella lupini</name>
    <dbReference type="NCBI Taxonomy" id="255457"/>
    <lineage>
        <taxon>Bacteria</taxon>
        <taxon>Pseudomonadati</taxon>
        <taxon>Pseudomonadota</taxon>
        <taxon>Alphaproteobacteria</taxon>
        <taxon>Hyphomicrobiales</taxon>
        <taxon>Brucellaceae</taxon>
        <taxon>Brucella/Ochrobactrum group</taxon>
        <taxon>Brucella</taxon>
    </lineage>
</organism>
<protein>
    <submittedName>
        <fullName evidence="1">Uncharacterized protein</fullName>
    </submittedName>
</protein>
<name>A0A256GNA6_9HYPH</name>
<comment type="caution">
    <text evidence="1">The sequence shown here is derived from an EMBL/GenBank/DDBJ whole genome shotgun (WGS) entry which is preliminary data.</text>
</comment>
<proteinExistence type="predicted"/>
<dbReference type="AlphaFoldDB" id="A0A256GNA6"/>
<dbReference type="Proteomes" id="UP000216363">
    <property type="component" value="Unassembled WGS sequence"/>
</dbReference>
<dbReference type="EMBL" id="NNRN01000049">
    <property type="protein sequence ID" value="OYR28663.1"/>
    <property type="molecule type" value="Genomic_DNA"/>
</dbReference>
<gene>
    <name evidence="1" type="ORF">CES86_2819</name>
</gene>
<evidence type="ECO:0000313" key="2">
    <source>
        <dbReference type="Proteomes" id="UP000216363"/>
    </source>
</evidence>